<feature type="compositionally biased region" description="Basic and acidic residues" evidence="1">
    <location>
        <begin position="68"/>
        <end position="85"/>
    </location>
</feature>
<dbReference type="OrthoDB" id="3798269at2759"/>
<protein>
    <submittedName>
        <fullName evidence="2">Uncharacterized protein</fullName>
    </submittedName>
</protein>
<feature type="compositionally biased region" description="Low complexity" evidence="1">
    <location>
        <begin position="182"/>
        <end position="197"/>
    </location>
</feature>
<evidence type="ECO:0000313" key="2">
    <source>
        <dbReference type="EMBL" id="KAF2702787.1"/>
    </source>
</evidence>
<dbReference type="GO" id="GO:0003677">
    <property type="term" value="F:DNA binding"/>
    <property type="evidence" value="ECO:0007669"/>
    <property type="project" value="InterPro"/>
</dbReference>
<feature type="region of interest" description="Disordered" evidence="1">
    <location>
        <begin position="264"/>
        <end position="290"/>
    </location>
</feature>
<evidence type="ECO:0000256" key="1">
    <source>
        <dbReference type="SAM" id="MobiDB-lite"/>
    </source>
</evidence>
<dbReference type="PRINTS" id="PR00929">
    <property type="entry name" value="ATHOOK"/>
</dbReference>
<proteinExistence type="predicted"/>
<dbReference type="InterPro" id="IPR017956">
    <property type="entry name" value="AT_hook_DNA-bd_motif"/>
</dbReference>
<feature type="compositionally biased region" description="Basic and acidic residues" evidence="1">
    <location>
        <begin position="142"/>
        <end position="151"/>
    </location>
</feature>
<gene>
    <name evidence="2" type="ORF">K504DRAFT_508595</name>
</gene>
<dbReference type="EMBL" id="MU005792">
    <property type="protein sequence ID" value="KAF2702787.1"/>
    <property type="molecule type" value="Genomic_DNA"/>
</dbReference>
<evidence type="ECO:0000313" key="3">
    <source>
        <dbReference type="Proteomes" id="UP000799428"/>
    </source>
</evidence>
<name>A0A6G1JRJ4_9PLEO</name>
<organism evidence="2 3">
    <name type="scientific">Pleomassaria siparia CBS 279.74</name>
    <dbReference type="NCBI Taxonomy" id="1314801"/>
    <lineage>
        <taxon>Eukaryota</taxon>
        <taxon>Fungi</taxon>
        <taxon>Dikarya</taxon>
        <taxon>Ascomycota</taxon>
        <taxon>Pezizomycotina</taxon>
        <taxon>Dothideomycetes</taxon>
        <taxon>Pleosporomycetidae</taxon>
        <taxon>Pleosporales</taxon>
        <taxon>Pleomassariaceae</taxon>
        <taxon>Pleomassaria</taxon>
    </lineage>
</organism>
<accession>A0A6G1JRJ4</accession>
<keyword evidence="3" id="KW-1185">Reference proteome</keyword>
<dbReference type="Proteomes" id="UP000799428">
    <property type="component" value="Unassembled WGS sequence"/>
</dbReference>
<dbReference type="SMART" id="SM00384">
    <property type="entry name" value="AT_hook"/>
    <property type="match status" value="5"/>
</dbReference>
<reference evidence="2" key="1">
    <citation type="journal article" date="2020" name="Stud. Mycol.">
        <title>101 Dothideomycetes genomes: a test case for predicting lifestyles and emergence of pathogens.</title>
        <authorList>
            <person name="Haridas S."/>
            <person name="Albert R."/>
            <person name="Binder M."/>
            <person name="Bloem J."/>
            <person name="Labutti K."/>
            <person name="Salamov A."/>
            <person name="Andreopoulos B."/>
            <person name="Baker S."/>
            <person name="Barry K."/>
            <person name="Bills G."/>
            <person name="Bluhm B."/>
            <person name="Cannon C."/>
            <person name="Castanera R."/>
            <person name="Culley D."/>
            <person name="Daum C."/>
            <person name="Ezra D."/>
            <person name="Gonzalez J."/>
            <person name="Henrissat B."/>
            <person name="Kuo A."/>
            <person name="Liang C."/>
            <person name="Lipzen A."/>
            <person name="Lutzoni F."/>
            <person name="Magnuson J."/>
            <person name="Mondo S."/>
            <person name="Nolan M."/>
            <person name="Ohm R."/>
            <person name="Pangilinan J."/>
            <person name="Park H.-J."/>
            <person name="Ramirez L."/>
            <person name="Alfaro M."/>
            <person name="Sun H."/>
            <person name="Tritt A."/>
            <person name="Yoshinaga Y."/>
            <person name="Zwiers L.-H."/>
            <person name="Turgeon B."/>
            <person name="Goodwin S."/>
            <person name="Spatafora J."/>
            <person name="Crous P."/>
            <person name="Grigoriev I."/>
        </authorList>
    </citation>
    <scope>NUCLEOTIDE SEQUENCE</scope>
    <source>
        <strain evidence="2">CBS 279.74</strain>
    </source>
</reference>
<sequence>MAKTSAEAKPARRGRPRKSDIVAPAPTIVGKIAAKKRGRPSKAAEAIEKSIIEPTATPKKRGRPAKKAVAEAEPRPEPKSRREDAAPAIPFKRAGRPIKTSTATSLNRVAGSPRVTKRTAPRRASVTKPPPRISPLMRSRLRTREPPKKEAAPIVEAPKRRGRKPAVEAPKRRGRKPAASVAPKKTTAALKTPKATTGRGRPRKHSAPVIKQSTATDKSKIAAVSQPSVPRKKRGYTTFVVPDKWAAQFQQLFLDLEAEVAVAQEGETQNESEEEAPINPAEEQVLDTSAIDEDVDEAAQQDLAVKFAEEDNASLSGGLSGGLDDATEDVEVDIEIRQVEVIREETQEESPEATDQELQIQGLIENELNGSGSEFTRDDFNQHNFEQSVNEVSLFPRELEGPASLLT</sequence>
<feature type="region of interest" description="Disordered" evidence="1">
    <location>
        <begin position="1"/>
        <end position="229"/>
    </location>
</feature>
<dbReference type="AlphaFoldDB" id="A0A6G1JRJ4"/>